<feature type="signal peptide" evidence="1">
    <location>
        <begin position="1"/>
        <end position="30"/>
    </location>
</feature>
<proteinExistence type="predicted"/>
<keyword evidence="1" id="KW-0732">Signal</keyword>
<feature type="chain" id="PRO_5046802793" description="Peptidase inhibitor family I36" evidence="1">
    <location>
        <begin position="31"/>
        <end position="159"/>
    </location>
</feature>
<gene>
    <name evidence="2" type="ORF">OHA16_10680</name>
</gene>
<reference evidence="2" key="1">
    <citation type="submission" date="2022-10" db="EMBL/GenBank/DDBJ databases">
        <title>The complete genomes of actinobacterial strains from the NBC collection.</title>
        <authorList>
            <person name="Joergensen T.S."/>
            <person name="Alvarez Arevalo M."/>
            <person name="Sterndorff E.B."/>
            <person name="Faurdal D."/>
            <person name="Vuksanovic O."/>
            <person name="Mourched A.-S."/>
            <person name="Charusanti P."/>
            <person name="Shaw S."/>
            <person name="Blin K."/>
            <person name="Weber T."/>
        </authorList>
    </citation>
    <scope>NUCLEOTIDE SEQUENCE</scope>
    <source>
        <strain evidence="2">NBC_00222</strain>
    </source>
</reference>
<dbReference type="EMBL" id="CP108110">
    <property type="protein sequence ID" value="WUQ83396.1"/>
    <property type="molecule type" value="Genomic_DNA"/>
</dbReference>
<keyword evidence="3" id="KW-1185">Reference proteome</keyword>
<dbReference type="RefSeq" id="WP_328954426.1">
    <property type="nucleotide sequence ID" value="NZ_CP108110.1"/>
</dbReference>
<name>A0ABZ1TWS1_9ACTN</name>
<organism evidence="2 3">
    <name type="scientific">Kitasatospora purpeofusca</name>
    <dbReference type="NCBI Taxonomy" id="67352"/>
    <lineage>
        <taxon>Bacteria</taxon>
        <taxon>Bacillati</taxon>
        <taxon>Actinomycetota</taxon>
        <taxon>Actinomycetes</taxon>
        <taxon>Kitasatosporales</taxon>
        <taxon>Streptomycetaceae</taxon>
        <taxon>Kitasatospora</taxon>
    </lineage>
</organism>
<evidence type="ECO:0000256" key="1">
    <source>
        <dbReference type="SAM" id="SignalP"/>
    </source>
</evidence>
<dbReference type="Proteomes" id="UP001432222">
    <property type="component" value="Chromosome"/>
</dbReference>
<accession>A0ABZ1TWS1</accession>
<evidence type="ECO:0008006" key="4">
    <source>
        <dbReference type="Google" id="ProtNLM"/>
    </source>
</evidence>
<evidence type="ECO:0000313" key="3">
    <source>
        <dbReference type="Proteomes" id="UP001432222"/>
    </source>
</evidence>
<sequence>MKIKSKSILRGAVLASVLASSLAFASQASAADYFVSDNCLVNTNPDCSTGTNVLYVFYNSVDSNGYTDSARAKFLGNVPDYAGAGVNIHYIFSGNSGNGVAVKNHAASVLGCSSQANYRVYLYSNYGGHSQYISGNYGCSRGVNLDSQLHDDNASQAWA</sequence>
<protein>
    <recommendedName>
        <fullName evidence="4">Peptidase inhibitor family I36</fullName>
    </recommendedName>
</protein>
<evidence type="ECO:0000313" key="2">
    <source>
        <dbReference type="EMBL" id="WUQ83396.1"/>
    </source>
</evidence>